<dbReference type="Proteomes" id="UP001155034">
    <property type="component" value="Unassembled WGS sequence"/>
</dbReference>
<dbReference type="InterPro" id="IPR015421">
    <property type="entry name" value="PyrdxlP-dep_Trfase_major"/>
</dbReference>
<dbReference type="EC" id="4.1.2.5" evidence="7"/>
<dbReference type="PANTHER" id="PTHR48097:SF9">
    <property type="entry name" value="L-THREONINE ALDOLASE"/>
    <property type="match status" value="1"/>
</dbReference>
<comment type="similarity">
    <text evidence="2">Belongs to the threonine aldolase family.</text>
</comment>
<evidence type="ECO:0000256" key="3">
    <source>
        <dbReference type="ARBA" id="ARBA00022898"/>
    </source>
</evidence>
<feature type="domain" description="Aromatic amino acid beta-eliminating lyase/threonine aldolase" evidence="6">
    <location>
        <begin position="5"/>
        <end position="286"/>
    </location>
</feature>
<dbReference type="PIRSF" id="PIRSF017617">
    <property type="entry name" value="Thr_aldolase"/>
    <property type="match status" value="1"/>
</dbReference>
<dbReference type="EMBL" id="JANTYZ010000004">
    <property type="protein sequence ID" value="MCS3865318.1"/>
    <property type="molecule type" value="Genomic_DNA"/>
</dbReference>
<dbReference type="GO" id="GO:0008732">
    <property type="term" value="F:L-allo-threonine aldolase activity"/>
    <property type="evidence" value="ECO:0007669"/>
    <property type="project" value="TreeGrafter"/>
</dbReference>
<dbReference type="Pfam" id="PF01212">
    <property type="entry name" value="Beta_elim_lyase"/>
    <property type="match status" value="1"/>
</dbReference>
<dbReference type="CDD" id="cd06502">
    <property type="entry name" value="TA_like"/>
    <property type="match status" value="1"/>
</dbReference>
<gene>
    <name evidence="7" type="ORF">GGP82_001872</name>
</gene>
<dbReference type="FunFam" id="3.40.640.10:FF:000030">
    <property type="entry name" value="Low-specificity L-threonine aldolase"/>
    <property type="match status" value="1"/>
</dbReference>
<dbReference type="AlphaFoldDB" id="A0A9X2U1L5"/>
<sequence>MSPIDLRSDTVTRPSEGMRTAMYEAEVGDDVYGEDPTVNRLQERVADRLGKEAALFVPSGTMANQICLHVLTTPGEEVILERGSHVFNYETGAAGLLSGVQLHPLSGTRGRLKPSQVEAAVRPEADVMPRTRVLSIENTANKAGGVVYSLDRVQALAAVAREHDLAVHLDGARLWNAAAALDVTEERLAAPADITWVALSKGLGAPVGSVVAGSAPLIDEARRTRKQFGGGMRQAGLLAAAGLYALDHHRPDLARDHEKARRLANGIAECPPFSIDPAMVDTNIVMFGVPDDTADEVVTHLRDQGVLVKAFGPSTIRATTHRDVSMEGIEQAVDVLHAHADRAPAPMSRSHDP</sequence>
<comment type="cofactor">
    <cofactor evidence="1">
        <name>pyridoxal 5'-phosphate</name>
        <dbReference type="ChEBI" id="CHEBI:597326"/>
    </cofactor>
</comment>
<dbReference type="Gene3D" id="3.90.1150.10">
    <property type="entry name" value="Aspartate Aminotransferase, domain 1"/>
    <property type="match status" value="1"/>
</dbReference>
<dbReference type="GO" id="GO:0006567">
    <property type="term" value="P:L-threonine catabolic process"/>
    <property type="evidence" value="ECO:0007669"/>
    <property type="project" value="TreeGrafter"/>
</dbReference>
<dbReference type="PANTHER" id="PTHR48097">
    <property type="entry name" value="L-THREONINE ALDOLASE-RELATED"/>
    <property type="match status" value="1"/>
</dbReference>
<evidence type="ECO:0000259" key="6">
    <source>
        <dbReference type="Pfam" id="PF01212"/>
    </source>
</evidence>
<evidence type="ECO:0000313" key="7">
    <source>
        <dbReference type="EMBL" id="MCS3865318.1"/>
    </source>
</evidence>
<evidence type="ECO:0000256" key="5">
    <source>
        <dbReference type="PIRSR" id="PIRSR017617-1"/>
    </source>
</evidence>
<evidence type="ECO:0000256" key="1">
    <source>
        <dbReference type="ARBA" id="ARBA00001933"/>
    </source>
</evidence>
<evidence type="ECO:0000256" key="4">
    <source>
        <dbReference type="ARBA" id="ARBA00023239"/>
    </source>
</evidence>
<organism evidence="7 8">
    <name type="scientific">Salinibacter ruber</name>
    <dbReference type="NCBI Taxonomy" id="146919"/>
    <lineage>
        <taxon>Bacteria</taxon>
        <taxon>Pseudomonadati</taxon>
        <taxon>Rhodothermota</taxon>
        <taxon>Rhodothermia</taxon>
        <taxon>Rhodothermales</taxon>
        <taxon>Salinibacteraceae</taxon>
        <taxon>Salinibacter</taxon>
    </lineage>
</organism>
<name>A0A9X2U1L5_9BACT</name>
<dbReference type="InterPro" id="IPR001597">
    <property type="entry name" value="ArAA_b-elim_lyase/Thr_aldolase"/>
</dbReference>
<keyword evidence="4 7" id="KW-0456">Lyase</keyword>
<comment type="caution">
    <text evidence="7">The sequence shown here is derived from an EMBL/GenBank/DDBJ whole genome shotgun (WGS) entry which is preliminary data.</text>
</comment>
<proteinExistence type="inferred from homology"/>
<evidence type="ECO:0000313" key="8">
    <source>
        <dbReference type="Proteomes" id="UP001155034"/>
    </source>
</evidence>
<dbReference type="InterPro" id="IPR015424">
    <property type="entry name" value="PyrdxlP-dep_Trfase"/>
</dbReference>
<dbReference type="Gene3D" id="3.40.640.10">
    <property type="entry name" value="Type I PLP-dependent aspartate aminotransferase-like (Major domain)"/>
    <property type="match status" value="1"/>
</dbReference>
<dbReference type="RefSeq" id="WP_259083578.1">
    <property type="nucleotide sequence ID" value="NZ_JANTYZ010000004.1"/>
</dbReference>
<protein>
    <submittedName>
        <fullName evidence="7">Threonine aldolase</fullName>
        <ecNumber evidence="7">4.1.2.5</ecNumber>
    </submittedName>
</protein>
<evidence type="ECO:0000256" key="2">
    <source>
        <dbReference type="ARBA" id="ARBA00006966"/>
    </source>
</evidence>
<feature type="modified residue" description="N6-(pyridoxal phosphate)lysine" evidence="5">
    <location>
        <position position="201"/>
    </location>
</feature>
<dbReference type="GO" id="GO:0006545">
    <property type="term" value="P:glycine biosynthetic process"/>
    <property type="evidence" value="ECO:0007669"/>
    <property type="project" value="TreeGrafter"/>
</dbReference>
<keyword evidence="3" id="KW-0663">Pyridoxal phosphate</keyword>
<dbReference type="GO" id="GO:0005829">
    <property type="term" value="C:cytosol"/>
    <property type="evidence" value="ECO:0007669"/>
    <property type="project" value="TreeGrafter"/>
</dbReference>
<dbReference type="InterPro" id="IPR023603">
    <property type="entry name" value="Low_specificity_L-TA-like"/>
</dbReference>
<accession>A0A9X2U1L5</accession>
<dbReference type="FunFam" id="3.90.1150.10:FF:000041">
    <property type="entry name" value="Low-specificity L-threonine aldolase"/>
    <property type="match status" value="1"/>
</dbReference>
<dbReference type="InterPro" id="IPR015422">
    <property type="entry name" value="PyrdxlP-dep_Trfase_small"/>
</dbReference>
<dbReference type="SUPFAM" id="SSF53383">
    <property type="entry name" value="PLP-dependent transferases"/>
    <property type="match status" value="1"/>
</dbReference>
<dbReference type="NCBIfam" id="NF041359">
    <property type="entry name" value="GntG_guanitoxin"/>
    <property type="match status" value="1"/>
</dbReference>
<reference evidence="7" key="1">
    <citation type="submission" date="2022-08" db="EMBL/GenBank/DDBJ databases">
        <title>Genomic Encyclopedia of Type Strains, Phase V (KMG-V): Genome sequencing to study the core and pangenomes of soil and plant-associated prokaryotes.</title>
        <authorList>
            <person name="Whitman W."/>
        </authorList>
    </citation>
    <scope>NUCLEOTIDE SEQUENCE</scope>
    <source>
        <strain evidence="7">SP2016B</strain>
    </source>
</reference>